<dbReference type="EMBL" id="FOTJ01000003">
    <property type="protein sequence ID" value="SFL26795.1"/>
    <property type="molecule type" value="Genomic_DNA"/>
</dbReference>
<reference evidence="2 3" key="1">
    <citation type="submission" date="2016-10" db="EMBL/GenBank/DDBJ databases">
        <authorList>
            <person name="de Groot N.N."/>
        </authorList>
    </citation>
    <scope>NUCLEOTIDE SEQUENCE [LARGE SCALE GENOMIC DNA]</scope>
    <source>
        <strain evidence="2 3">M79</strain>
    </source>
</reference>
<dbReference type="InterPro" id="IPR001173">
    <property type="entry name" value="Glyco_trans_2-like"/>
</dbReference>
<dbReference type="InterPro" id="IPR029044">
    <property type="entry name" value="Nucleotide-diphossugar_trans"/>
</dbReference>
<evidence type="ECO:0000259" key="1">
    <source>
        <dbReference type="Pfam" id="PF00535"/>
    </source>
</evidence>
<proteinExistence type="predicted"/>
<feature type="domain" description="Glycosyltransferase 2-like" evidence="1">
    <location>
        <begin position="21"/>
        <end position="167"/>
    </location>
</feature>
<organism evidence="2 3">
    <name type="scientific">Lactococcus garvieae</name>
    <dbReference type="NCBI Taxonomy" id="1363"/>
    <lineage>
        <taxon>Bacteria</taxon>
        <taxon>Bacillati</taxon>
        <taxon>Bacillota</taxon>
        <taxon>Bacilli</taxon>
        <taxon>Lactobacillales</taxon>
        <taxon>Streptococcaceae</taxon>
        <taxon>Lactococcus</taxon>
    </lineage>
</organism>
<gene>
    <name evidence="2" type="ORF">SAMN05216438_103154</name>
</gene>
<dbReference type="Proteomes" id="UP000181969">
    <property type="component" value="Unassembled WGS sequence"/>
</dbReference>
<dbReference type="SUPFAM" id="SSF53448">
    <property type="entry name" value="Nucleotide-diphospho-sugar transferases"/>
    <property type="match status" value="1"/>
</dbReference>
<dbReference type="Pfam" id="PF00535">
    <property type="entry name" value="Glycos_transf_2"/>
    <property type="match status" value="1"/>
</dbReference>
<protein>
    <submittedName>
        <fullName evidence="2">Glycosyl transferase family 2</fullName>
    </submittedName>
</protein>
<keyword evidence="2" id="KW-0808">Transferase</keyword>
<dbReference type="Gene3D" id="3.90.550.10">
    <property type="entry name" value="Spore Coat Polysaccharide Biosynthesis Protein SpsA, Chain A"/>
    <property type="match status" value="1"/>
</dbReference>
<sequence>MITMNITISLVAYAQKFTETESFESLLRMSDIIKNKLNIIVFDNGSTNYSDVALPSGFHSLTYIYNKDDVERGTRLAYETSLTHSNDEWLMLLDDDTSLTEDYLSLLFAELESKDRDREIVAYCAKIYDGRTQISPTASETLDMLLFPKEAGVYEKDISGISSTLTLRKAFIEDIGGFSKEFPLDYLDHWLFSQIIFNQKKVEVLNCQLSHQLSVQDLSSLSEERFYSIFSSEYKFYKAYKPELFCQLNKKYVKMVLKGFLRRDSGIRWKSLIKVMLRRKTNKPEGKRGLE</sequence>
<evidence type="ECO:0000313" key="3">
    <source>
        <dbReference type="Proteomes" id="UP000181969"/>
    </source>
</evidence>
<dbReference type="GO" id="GO:0016740">
    <property type="term" value="F:transferase activity"/>
    <property type="evidence" value="ECO:0007669"/>
    <property type="project" value="UniProtKB-KW"/>
</dbReference>
<name>A0A1I4G9R7_9LACT</name>
<accession>A0A1I4G9R7</accession>
<dbReference type="AlphaFoldDB" id="A0A1I4G9R7"/>
<evidence type="ECO:0000313" key="2">
    <source>
        <dbReference type="EMBL" id="SFL26795.1"/>
    </source>
</evidence>